<dbReference type="OrthoDB" id="4236860at2759"/>
<keyword evidence="10" id="KW-1185">Reference proteome</keyword>
<dbReference type="GO" id="GO:0005634">
    <property type="term" value="C:nucleus"/>
    <property type="evidence" value="ECO:0007669"/>
    <property type="project" value="TreeGrafter"/>
</dbReference>
<dbReference type="InterPro" id="IPR051430">
    <property type="entry name" value="Fungal_TF_Env_Response"/>
</dbReference>
<evidence type="ECO:0000313" key="9">
    <source>
        <dbReference type="EMBL" id="ROV90230.1"/>
    </source>
</evidence>
<dbReference type="Pfam" id="PF00172">
    <property type="entry name" value="Zn_clus"/>
    <property type="match status" value="1"/>
</dbReference>
<dbReference type="CDD" id="cd12148">
    <property type="entry name" value="fungal_TF_MHR"/>
    <property type="match status" value="1"/>
</dbReference>
<accession>A0A423VGV6</accession>
<dbReference type="AlphaFoldDB" id="A0A423VGV6"/>
<dbReference type="Proteomes" id="UP000283895">
    <property type="component" value="Unassembled WGS sequence"/>
</dbReference>
<keyword evidence="1" id="KW-0479">Metal-binding</keyword>
<evidence type="ECO:0000256" key="7">
    <source>
        <dbReference type="SAM" id="MobiDB-lite"/>
    </source>
</evidence>
<evidence type="ECO:0000256" key="2">
    <source>
        <dbReference type="ARBA" id="ARBA00022833"/>
    </source>
</evidence>
<evidence type="ECO:0000256" key="6">
    <source>
        <dbReference type="ARBA" id="ARBA00023242"/>
    </source>
</evidence>
<keyword evidence="3" id="KW-0805">Transcription regulation</keyword>
<dbReference type="PANTHER" id="PTHR31944:SF130">
    <property type="entry name" value="ZN(II)2CYS6 TRANSCRIPTION FACTO (EUROFUNG)"/>
    <property type="match status" value="1"/>
</dbReference>
<reference evidence="9 10" key="1">
    <citation type="submission" date="2015-09" db="EMBL/GenBank/DDBJ databases">
        <title>Host preference determinants of Valsa canker pathogens revealed by comparative genomics.</title>
        <authorList>
            <person name="Yin Z."/>
            <person name="Huang L."/>
        </authorList>
    </citation>
    <scope>NUCLEOTIDE SEQUENCE [LARGE SCALE GENOMIC DNA]</scope>
    <source>
        <strain evidence="9 10">03-1</strain>
    </source>
</reference>
<dbReference type="SUPFAM" id="SSF57701">
    <property type="entry name" value="Zn2/Cys6 DNA-binding domain"/>
    <property type="match status" value="1"/>
</dbReference>
<dbReference type="PANTHER" id="PTHR31944">
    <property type="entry name" value="HEME-RESPONSIVE ZINC FINGER TRANSCRIPTION FACTOR HAP1"/>
    <property type="match status" value="1"/>
</dbReference>
<evidence type="ECO:0000256" key="3">
    <source>
        <dbReference type="ARBA" id="ARBA00023015"/>
    </source>
</evidence>
<protein>
    <recommendedName>
        <fullName evidence="8">Zn(2)-C6 fungal-type domain-containing protein</fullName>
    </recommendedName>
</protein>
<organism evidence="9 10">
    <name type="scientific">Cytospora schulzeri</name>
    <dbReference type="NCBI Taxonomy" id="448051"/>
    <lineage>
        <taxon>Eukaryota</taxon>
        <taxon>Fungi</taxon>
        <taxon>Dikarya</taxon>
        <taxon>Ascomycota</taxon>
        <taxon>Pezizomycotina</taxon>
        <taxon>Sordariomycetes</taxon>
        <taxon>Sordariomycetidae</taxon>
        <taxon>Diaporthales</taxon>
        <taxon>Cytosporaceae</taxon>
        <taxon>Cytospora</taxon>
    </lineage>
</organism>
<evidence type="ECO:0000313" key="10">
    <source>
        <dbReference type="Proteomes" id="UP000283895"/>
    </source>
</evidence>
<dbReference type="GO" id="GO:0000978">
    <property type="term" value="F:RNA polymerase II cis-regulatory region sequence-specific DNA binding"/>
    <property type="evidence" value="ECO:0007669"/>
    <property type="project" value="TreeGrafter"/>
</dbReference>
<dbReference type="Gene3D" id="4.10.240.10">
    <property type="entry name" value="Zn(2)-C6 fungal-type DNA-binding domain"/>
    <property type="match status" value="1"/>
</dbReference>
<dbReference type="PROSITE" id="PS50048">
    <property type="entry name" value="ZN2_CY6_FUNGAL_2"/>
    <property type="match status" value="1"/>
</dbReference>
<proteinExistence type="predicted"/>
<evidence type="ECO:0000256" key="4">
    <source>
        <dbReference type="ARBA" id="ARBA00023125"/>
    </source>
</evidence>
<dbReference type="EMBL" id="LKEA01000064">
    <property type="protein sequence ID" value="ROV90230.1"/>
    <property type="molecule type" value="Genomic_DNA"/>
</dbReference>
<dbReference type="GO" id="GO:0008270">
    <property type="term" value="F:zinc ion binding"/>
    <property type="evidence" value="ECO:0007669"/>
    <property type="project" value="InterPro"/>
</dbReference>
<keyword evidence="4" id="KW-0238">DNA-binding</keyword>
<dbReference type="CDD" id="cd00067">
    <property type="entry name" value="GAL4"/>
    <property type="match status" value="1"/>
</dbReference>
<keyword evidence="2" id="KW-0862">Zinc</keyword>
<dbReference type="PROSITE" id="PS00463">
    <property type="entry name" value="ZN2_CY6_FUNGAL_1"/>
    <property type="match status" value="1"/>
</dbReference>
<dbReference type="STRING" id="356882.A0A423VGV6"/>
<evidence type="ECO:0000256" key="5">
    <source>
        <dbReference type="ARBA" id="ARBA00023163"/>
    </source>
</evidence>
<evidence type="ECO:0000256" key="1">
    <source>
        <dbReference type="ARBA" id="ARBA00022723"/>
    </source>
</evidence>
<keyword evidence="6" id="KW-0539">Nucleus</keyword>
<sequence length="558" mass="62943">MPGNHEDVSPDSDYSTGGNGQPPDPTSTAGLVDGIGATNTKRSRARRLRLSCEECRKKKLSCDRSLPCQRCIRSGRPEQCSFDTGRPIPAPKAFKQAQQVTPQQSSSEIRDLRAEVAQLKEMLSRSGRQHVPIHQASSVAETLRHQDTPTSGQDLLQNREVLTSHGLITGGGITGLQERSPRGYYRQHSLFRFFDEISQLFPFIRETADEWFKPRGVSLRKSKVTIESTATHMEDRTLGGILPRKEDTDNMISFYLNHVEQLRRIIHIPTFEKEFAWLWEPERPRHPGMIALVLAMMSLSIPISSSSTTTKYRAMPPRWISACDTWLTQQAMKGRKLISYQVACLVYLAKQTNTVRKKRFWIETGSLIQNAILDRLHCDPEPISASYSPFVVEIKKRIWVVLRELELQNSFEYELPTLLHSIESTNPAPANIDDEEVVSTSKIVPTDRALYEKTDSSYQALSSRSWALRLEISKRLFGTGVSKALPYDDVLRCTHTLTQALDSLPSWNEGDSTGGTDPAKSLLVSAFLQFQLKECILAIHRPYLQGGHSRFSLSEITS</sequence>
<name>A0A423VGV6_9PEZI</name>
<dbReference type="GO" id="GO:0001228">
    <property type="term" value="F:DNA-binding transcription activator activity, RNA polymerase II-specific"/>
    <property type="evidence" value="ECO:0007669"/>
    <property type="project" value="TreeGrafter"/>
</dbReference>
<feature type="domain" description="Zn(2)-C6 fungal-type" evidence="8">
    <location>
        <begin position="51"/>
        <end position="82"/>
    </location>
</feature>
<feature type="region of interest" description="Disordered" evidence="7">
    <location>
        <begin position="1"/>
        <end position="42"/>
    </location>
</feature>
<comment type="caution">
    <text evidence="9">The sequence shown here is derived from an EMBL/GenBank/DDBJ whole genome shotgun (WGS) entry which is preliminary data.</text>
</comment>
<keyword evidence="5" id="KW-0804">Transcription</keyword>
<dbReference type="InterPro" id="IPR036864">
    <property type="entry name" value="Zn2-C6_fun-type_DNA-bd_sf"/>
</dbReference>
<evidence type="ECO:0000259" key="8">
    <source>
        <dbReference type="PROSITE" id="PS50048"/>
    </source>
</evidence>
<dbReference type="InterPro" id="IPR001138">
    <property type="entry name" value="Zn2Cys6_DnaBD"/>
</dbReference>
<dbReference type="SMART" id="SM00066">
    <property type="entry name" value="GAL4"/>
    <property type="match status" value="1"/>
</dbReference>
<gene>
    <name evidence="9" type="ORF">VMCG_10247</name>
</gene>